<comment type="caution">
    <text evidence="2">The sequence shown here is derived from an EMBL/GenBank/DDBJ whole genome shotgun (WGS) entry which is preliminary data.</text>
</comment>
<accession>A0A820LNY4</accession>
<evidence type="ECO:0000259" key="1">
    <source>
        <dbReference type="PROSITE" id="PS50878"/>
    </source>
</evidence>
<dbReference type="Proteomes" id="UP000663851">
    <property type="component" value="Unassembled WGS sequence"/>
</dbReference>
<dbReference type="Pfam" id="PF00078">
    <property type="entry name" value="RVT_1"/>
    <property type="match status" value="1"/>
</dbReference>
<dbReference type="PANTHER" id="PTHR19446">
    <property type="entry name" value="REVERSE TRANSCRIPTASES"/>
    <property type="match status" value="1"/>
</dbReference>
<dbReference type="EMBL" id="CAJOBO010001277">
    <property type="protein sequence ID" value="CAF4359816.1"/>
    <property type="molecule type" value="Genomic_DNA"/>
</dbReference>
<evidence type="ECO:0000313" key="3">
    <source>
        <dbReference type="Proteomes" id="UP000663851"/>
    </source>
</evidence>
<dbReference type="InterPro" id="IPR043502">
    <property type="entry name" value="DNA/RNA_pol_sf"/>
</dbReference>
<organism evidence="2 3">
    <name type="scientific">Rotaria socialis</name>
    <dbReference type="NCBI Taxonomy" id="392032"/>
    <lineage>
        <taxon>Eukaryota</taxon>
        <taxon>Metazoa</taxon>
        <taxon>Spiralia</taxon>
        <taxon>Gnathifera</taxon>
        <taxon>Rotifera</taxon>
        <taxon>Eurotatoria</taxon>
        <taxon>Bdelloidea</taxon>
        <taxon>Philodinida</taxon>
        <taxon>Philodinidae</taxon>
        <taxon>Rotaria</taxon>
    </lineage>
</organism>
<proteinExistence type="predicted"/>
<reference evidence="2" key="1">
    <citation type="submission" date="2021-02" db="EMBL/GenBank/DDBJ databases">
        <authorList>
            <person name="Nowell W R."/>
        </authorList>
    </citation>
    <scope>NUCLEOTIDE SEQUENCE</scope>
</reference>
<protein>
    <recommendedName>
        <fullName evidence="1">Reverse transcriptase domain-containing protein</fullName>
    </recommendedName>
</protein>
<dbReference type="InterPro" id="IPR000477">
    <property type="entry name" value="RT_dom"/>
</dbReference>
<dbReference type="PROSITE" id="PS50878">
    <property type="entry name" value="RT_POL"/>
    <property type="match status" value="1"/>
</dbReference>
<gene>
    <name evidence="2" type="ORF">HFQ381_LOCUS17312</name>
</gene>
<dbReference type="AlphaFoldDB" id="A0A820LNY4"/>
<dbReference type="CDD" id="cd01650">
    <property type="entry name" value="RT_nLTR_like"/>
    <property type="match status" value="1"/>
</dbReference>
<feature type="domain" description="Reverse transcriptase" evidence="1">
    <location>
        <begin position="131"/>
        <end position="407"/>
    </location>
</feature>
<evidence type="ECO:0000313" key="2">
    <source>
        <dbReference type="EMBL" id="CAF4359816.1"/>
    </source>
</evidence>
<dbReference type="SUPFAM" id="SSF56672">
    <property type="entry name" value="DNA/RNA polymerases"/>
    <property type="match status" value="1"/>
</dbReference>
<name>A0A820LNY4_9BILA</name>
<sequence>MERITENNNIWKYAKSNFKPFAPPFKGLTTHQGKITDPKEIADTLANHYEQHFSTPQHDMRNQTHQQAIDVCNNLAYLPPIPLTQIKYEEVLQEWKKMLPKKSSDSTGTSAFILKKLPIEYLATITVLFNKCASNGAFFDAGKIAKTICLSKDGLYPTESKLRPISLLPNLAKLFERIIHKRILQWCHDHNIAVDEQSGFTKGRRLQTRILSIVENLRLTIAACNRPALTIFVDFLSAFDRMWYPALIKNLQELDMPIALLKWIHSWLQNRYLYISYGEANSRTIKMNVGAPQGSVLAATLFKLHIHFLPSFLAEFNTHLFADDLAIVIPGSLEKRFSLNIDEIEERAKVVTKKLEKFAQDTLLAINVNKTKALLVHSVVSPRYPTIKYNNQNIEYVKTFKYLGVYISTKLGWGLFINERIRKIRKIYKALRIIFHTITPSMISLRRKLFLAYALPHFCWLFCTWFYYTENQKKSIEHVYGTGIRIVYSMNKWDDISTLIVSREKCLFDYIYAYWYRLNYHLKKAPDAITFQQSWREYEIITSTDKSWYKSMGFRKNSFFPKRLAERAQHTLAEWQIYENIWKEQLEYFKKNTHYLNLFVYKFFMEPP</sequence>